<evidence type="ECO:0000256" key="3">
    <source>
        <dbReference type="ARBA" id="ARBA00022989"/>
    </source>
</evidence>
<keyword evidence="2 5" id="KW-0812">Transmembrane</keyword>
<accession>A0A2J6PPA2</accession>
<keyword evidence="3 5" id="KW-1133">Transmembrane helix</keyword>
<evidence type="ECO:0000256" key="4">
    <source>
        <dbReference type="ARBA" id="ARBA00023136"/>
    </source>
</evidence>
<dbReference type="CDD" id="cd13965">
    <property type="entry name" value="PT_UbiA_3"/>
    <property type="match status" value="1"/>
</dbReference>
<feature type="transmembrane region" description="Helical" evidence="5">
    <location>
        <begin position="238"/>
        <end position="258"/>
    </location>
</feature>
<comment type="subcellular location">
    <subcellularLocation>
        <location evidence="1">Membrane</location>
        <topology evidence="1">Multi-pass membrane protein</topology>
    </subcellularLocation>
</comment>
<dbReference type="OrthoDB" id="434972at2759"/>
<dbReference type="PANTHER" id="PTHR42723:SF1">
    <property type="entry name" value="CHLOROPHYLL SYNTHASE, CHLOROPLASTIC"/>
    <property type="match status" value="1"/>
</dbReference>
<evidence type="ECO:0000313" key="7">
    <source>
        <dbReference type="Proteomes" id="UP000235672"/>
    </source>
</evidence>
<dbReference type="GO" id="GO:0016765">
    <property type="term" value="F:transferase activity, transferring alkyl or aryl (other than methyl) groups"/>
    <property type="evidence" value="ECO:0007669"/>
    <property type="project" value="InterPro"/>
</dbReference>
<organism evidence="6 7">
    <name type="scientific">Hyaloscypha hepaticicola</name>
    <dbReference type="NCBI Taxonomy" id="2082293"/>
    <lineage>
        <taxon>Eukaryota</taxon>
        <taxon>Fungi</taxon>
        <taxon>Dikarya</taxon>
        <taxon>Ascomycota</taxon>
        <taxon>Pezizomycotina</taxon>
        <taxon>Leotiomycetes</taxon>
        <taxon>Helotiales</taxon>
        <taxon>Hyaloscyphaceae</taxon>
        <taxon>Hyaloscypha</taxon>
    </lineage>
</organism>
<gene>
    <name evidence="6" type="ORF">NA56DRAFT_634167</name>
</gene>
<dbReference type="AlphaFoldDB" id="A0A2J6PPA2"/>
<dbReference type="PANTHER" id="PTHR42723">
    <property type="entry name" value="CHLOROPHYLL SYNTHASE"/>
    <property type="match status" value="1"/>
</dbReference>
<dbReference type="InterPro" id="IPR050475">
    <property type="entry name" value="Prenyltransferase_related"/>
</dbReference>
<evidence type="ECO:0008006" key="8">
    <source>
        <dbReference type="Google" id="ProtNLM"/>
    </source>
</evidence>
<sequence length="315" mass="35326">MEKDDLEALEMSKEQPPRSVFYHLKTAYLITRSDIKTTIYPATIFAFSSAISGPLLTTNSTPNILALLLRLPNVFLWTWSNLWIFNLANQRLPNSVLEDSINKPWRVIPSGRITPTQARHLLLVSIPIVCLSSFYLGGRGASAALMILTWAYNDLGAGDENFFVRHINNALGFVSFGAGASQVACGYPDHTLNQDAYWWLGVIAVVITCTIQFQDMEDQEGDRLRNRKTLPIVCGDDLTRWGNAAVILFFSLFVPAFWRMGTVGYFLPVLLGIVIAGRTLLLRTLASDKQTFRLWCIWLTALYCLPVIKHHTPAS</sequence>
<evidence type="ECO:0000256" key="1">
    <source>
        <dbReference type="ARBA" id="ARBA00004141"/>
    </source>
</evidence>
<dbReference type="GO" id="GO:0016020">
    <property type="term" value="C:membrane"/>
    <property type="evidence" value="ECO:0007669"/>
    <property type="project" value="UniProtKB-SubCell"/>
</dbReference>
<dbReference type="EMBL" id="KZ613510">
    <property type="protein sequence ID" value="PMD15863.1"/>
    <property type="molecule type" value="Genomic_DNA"/>
</dbReference>
<dbReference type="STRING" id="1745343.A0A2J6PPA2"/>
<feature type="transmembrane region" description="Helical" evidence="5">
    <location>
        <begin position="264"/>
        <end position="282"/>
    </location>
</feature>
<keyword evidence="7" id="KW-1185">Reference proteome</keyword>
<feature type="transmembrane region" description="Helical" evidence="5">
    <location>
        <begin position="196"/>
        <end position="217"/>
    </location>
</feature>
<reference evidence="6 7" key="1">
    <citation type="submission" date="2016-05" db="EMBL/GenBank/DDBJ databases">
        <title>A degradative enzymes factory behind the ericoid mycorrhizal symbiosis.</title>
        <authorList>
            <consortium name="DOE Joint Genome Institute"/>
            <person name="Martino E."/>
            <person name="Morin E."/>
            <person name="Grelet G."/>
            <person name="Kuo A."/>
            <person name="Kohler A."/>
            <person name="Daghino S."/>
            <person name="Barry K."/>
            <person name="Choi C."/>
            <person name="Cichocki N."/>
            <person name="Clum A."/>
            <person name="Copeland A."/>
            <person name="Hainaut M."/>
            <person name="Haridas S."/>
            <person name="Labutti K."/>
            <person name="Lindquist E."/>
            <person name="Lipzen A."/>
            <person name="Khouja H.-R."/>
            <person name="Murat C."/>
            <person name="Ohm R."/>
            <person name="Olson A."/>
            <person name="Spatafora J."/>
            <person name="Veneault-Fourrey C."/>
            <person name="Henrissat B."/>
            <person name="Grigoriev I."/>
            <person name="Martin F."/>
            <person name="Perotto S."/>
        </authorList>
    </citation>
    <scope>NUCLEOTIDE SEQUENCE [LARGE SCALE GENOMIC DNA]</scope>
    <source>
        <strain evidence="6 7">UAMH 7357</strain>
    </source>
</reference>
<dbReference type="InterPro" id="IPR000537">
    <property type="entry name" value="UbiA_prenyltransferase"/>
</dbReference>
<proteinExistence type="predicted"/>
<feature type="transmembrane region" description="Helical" evidence="5">
    <location>
        <begin position="121"/>
        <end position="152"/>
    </location>
</feature>
<protein>
    <recommendedName>
        <fullName evidence="8">UbiA prenyltransferase</fullName>
    </recommendedName>
</protein>
<evidence type="ECO:0000313" key="6">
    <source>
        <dbReference type="EMBL" id="PMD15863.1"/>
    </source>
</evidence>
<name>A0A2J6PPA2_9HELO</name>
<dbReference type="Proteomes" id="UP000235672">
    <property type="component" value="Unassembled WGS sequence"/>
</dbReference>
<dbReference type="Pfam" id="PF01040">
    <property type="entry name" value="UbiA"/>
    <property type="match status" value="1"/>
</dbReference>
<evidence type="ECO:0000256" key="5">
    <source>
        <dbReference type="SAM" id="Phobius"/>
    </source>
</evidence>
<keyword evidence="4 5" id="KW-0472">Membrane</keyword>
<evidence type="ECO:0000256" key="2">
    <source>
        <dbReference type="ARBA" id="ARBA00022692"/>
    </source>
</evidence>